<dbReference type="AlphaFoldDB" id="A0A9X1LHW2"/>
<evidence type="ECO:0000256" key="2">
    <source>
        <dbReference type="ARBA" id="ARBA00004308"/>
    </source>
</evidence>
<evidence type="ECO:0000256" key="8">
    <source>
        <dbReference type="ARBA" id="ARBA00023180"/>
    </source>
</evidence>
<dbReference type="GO" id="GO:0012505">
    <property type="term" value="C:endomembrane system"/>
    <property type="evidence" value="ECO:0007669"/>
    <property type="project" value="UniProtKB-SubCell"/>
</dbReference>
<protein>
    <submittedName>
        <fullName evidence="9">Glycosyltransferase family 29 protein</fullName>
        <ecNumber evidence="9">2.4.-.-</ecNumber>
    </submittedName>
</protein>
<keyword evidence="10" id="KW-1185">Reference proteome</keyword>
<keyword evidence="5" id="KW-0812">Transmembrane</keyword>
<evidence type="ECO:0000313" key="10">
    <source>
        <dbReference type="Proteomes" id="UP001139414"/>
    </source>
</evidence>
<comment type="caution">
    <text evidence="9">The sequence shown here is derived from an EMBL/GenBank/DDBJ whole genome shotgun (WGS) entry which is preliminary data.</text>
</comment>
<dbReference type="RefSeq" id="WP_229338794.1">
    <property type="nucleotide sequence ID" value="NZ_JAJBZG010000002.1"/>
</dbReference>
<evidence type="ECO:0000256" key="7">
    <source>
        <dbReference type="ARBA" id="ARBA00023136"/>
    </source>
</evidence>
<dbReference type="GO" id="GO:0016020">
    <property type="term" value="C:membrane"/>
    <property type="evidence" value="ECO:0007669"/>
    <property type="project" value="UniProtKB-SubCell"/>
</dbReference>
<keyword evidence="8" id="KW-0325">Glycoprotein</keyword>
<name>A0A9X1LHW2_9FLAO</name>
<dbReference type="Proteomes" id="UP001139414">
    <property type="component" value="Unassembled WGS sequence"/>
</dbReference>
<keyword evidence="3 9" id="KW-0328">Glycosyltransferase</keyword>
<comment type="subcellular location">
    <subcellularLocation>
        <location evidence="2">Endomembrane system</location>
    </subcellularLocation>
    <subcellularLocation>
        <location evidence="1">Membrane</location>
        <topology evidence="1">Single-pass membrane protein</topology>
    </subcellularLocation>
</comment>
<dbReference type="Gene3D" id="3.90.1480.20">
    <property type="entry name" value="Glycosyl transferase family 29"/>
    <property type="match status" value="1"/>
</dbReference>
<dbReference type="InterPro" id="IPR001675">
    <property type="entry name" value="Glyco_trans_29"/>
</dbReference>
<sequence length="247" mass="28567">MRLIRSIKGGVLMLQNVQKLDINGVLHNKRVAIIGGADSAFSEPNGDYINKFDIVIRINRAIHTWNIEKSKFIGSKTDILFHNFFENNDSGGGGPLDILLYNKMGVNYLINPRNDFDAYRRTFNFYKKYNKSYRTYHLSNKHCAQRDRSFGNVLKPTIGFSGLYSALNSECKELYITGFTFWKTPYAKGYRDHVIDLEENKKHFKKQGVHDADLEYQLFKNELKTSLCKSIVLDEKLTEIINSENND</sequence>
<evidence type="ECO:0000256" key="6">
    <source>
        <dbReference type="ARBA" id="ARBA00022989"/>
    </source>
</evidence>
<keyword evidence="7" id="KW-0472">Membrane</keyword>
<proteinExistence type="predicted"/>
<organism evidence="9 10">
    <name type="scientific">Christiangramia sediminis</name>
    <dbReference type="NCBI Taxonomy" id="2881336"/>
    <lineage>
        <taxon>Bacteria</taxon>
        <taxon>Pseudomonadati</taxon>
        <taxon>Bacteroidota</taxon>
        <taxon>Flavobacteriia</taxon>
        <taxon>Flavobacteriales</taxon>
        <taxon>Flavobacteriaceae</taxon>
        <taxon>Christiangramia</taxon>
    </lineage>
</organism>
<keyword evidence="6" id="KW-1133">Transmembrane helix</keyword>
<dbReference type="Pfam" id="PF00777">
    <property type="entry name" value="Glyco_transf_29"/>
    <property type="match status" value="1"/>
</dbReference>
<dbReference type="EMBL" id="JAJBZG010000002">
    <property type="protein sequence ID" value="MCB7480615.1"/>
    <property type="molecule type" value="Genomic_DNA"/>
</dbReference>
<dbReference type="GO" id="GO:0008373">
    <property type="term" value="F:sialyltransferase activity"/>
    <property type="evidence" value="ECO:0007669"/>
    <property type="project" value="InterPro"/>
</dbReference>
<reference evidence="9" key="1">
    <citation type="submission" date="2021-10" db="EMBL/GenBank/DDBJ databases">
        <title>Gramella sp. ASW11-100T, isolated from marine sediment.</title>
        <authorList>
            <person name="Xia C."/>
        </authorList>
    </citation>
    <scope>NUCLEOTIDE SEQUENCE</scope>
    <source>
        <strain evidence="9">ASW11-100</strain>
    </source>
</reference>
<gene>
    <name evidence="9" type="ORF">LGQ90_04990</name>
</gene>
<dbReference type="EC" id="2.4.-.-" evidence="9"/>
<dbReference type="InterPro" id="IPR038578">
    <property type="entry name" value="GT29-like_sf"/>
</dbReference>
<evidence type="ECO:0000256" key="5">
    <source>
        <dbReference type="ARBA" id="ARBA00022692"/>
    </source>
</evidence>
<evidence type="ECO:0000256" key="4">
    <source>
        <dbReference type="ARBA" id="ARBA00022679"/>
    </source>
</evidence>
<evidence type="ECO:0000256" key="1">
    <source>
        <dbReference type="ARBA" id="ARBA00004167"/>
    </source>
</evidence>
<evidence type="ECO:0000256" key="3">
    <source>
        <dbReference type="ARBA" id="ARBA00022676"/>
    </source>
</evidence>
<evidence type="ECO:0000313" key="9">
    <source>
        <dbReference type="EMBL" id="MCB7480615.1"/>
    </source>
</evidence>
<accession>A0A9X1LHW2</accession>
<keyword evidence="4 9" id="KW-0808">Transferase</keyword>